<proteinExistence type="predicted"/>
<evidence type="ECO:0000313" key="3">
    <source>
        <dbReference type="Proteomes" id="UP001457282"/>
    </source>
</evidence>
<gene>
    <name evidence="2" type="ORF">M0R45_001674</name>
</gene>
<dbReference type="AlphaFoldDB" id="A0AAW1VMC9"/>
<reference evidence="2 3" key="1">
    <citation type="journal article" date="2023" name="G3 (Bethesda)">
        <title>A chromosome-length genome assembly and annotation of blackberry (Rubus argutus, cv. 'Hillquist').</title>
        <authorList>
            <person name="Bruna T."/>
            <person name="Aryal R."/>
            <person name="Dudchenko O."/>
            <person name="Sargent D.J."/>
            <person name="Mead D."/>
            <person name="Buti M."/>
            <person name="Cavallini A."/>
            <person name="Hytonen T."/>
            <person name="Andres J."/>
            <person name="Pham M."/>
            <person name="Weisz D."/>
            <person name="Mascagni F."/>
            <person name="Usai G."/>
            <person name="Natali L."/>
            <person name="Bassil N."/>
            <person name="Fernandez G.E."/>
            <person name="Lomsadze A."/>
            <person name="Armour M."/>
            <person name="Olukolu B."/>
            <person name="Poorten T."/>
            <person name="Britton C."/>
            <person name="Davik J."/>
            <person name="Ashrafi H."/>
            <person name="Aiden E.L."/>
            <person name="Borodovsky M."/>
            <person name="Worthington M."/>
        </authorList>
    </citation>
    <scope>NUCLEOTIDE SEQUENCE [LARGE SCALE GENOMIC DNA]</scope>
    <source>
        <strain evidence="2">PI 553951</strain>
    </source>
</reference>
<dbReference type="Pfam" id="PF04640">
    <property type="entry name" value="PLATZ"/>
    <property type="match status" value="1"/>
</dbReference>
<evidence type="ECO:0000256" key="1">
    <source>
        <dbReference type="SAM" id="MobiDB-lite"/>
    </source>
</evidence>
<sequence length="103" mass="11905">MEKHLDCSQILPYKCNQLLVIAVKPLPHLGGPTKSRCKTCSRRVTRPYRYCCLDCQQVKWFLISCSIFLATRLVSNMVNKKRAPKPEHSLNKRKGKPSRAPFF</sequence>
<name>A0AAW1VMC9_RUBAR</name>
<protein>
    <recommendedName>
        <fullName evidence="4">PiggyBac transposable element-derived protein 4 C-terminal zinc-ribbon domain-containing protein</fullName>
    </recommendedName>
</protein>
<accession>A0AAW1VMC9</accession>
<comment type="caution">
    <text evidence="2">The sequence shown here is derived from an EMBL/GenBank/DDBJ whole genome shotgun (WGS) entry which is preliminary data.</text>
</comment>
<dbReference type="InterPro" id="IPR006734">
    <property type="entry name" value="PLATZ"/>
</dbReference>
<organism evidence="2 3">
    <name type="scientific">Rubus argutus</name>
    <name type="common">Southern blackberry</name>
    <dbReference type="NCBI Taxonomy" id="59490"/>
    <lineage>
        <taxon>Eukaryota</taxon>
        <taxon>Viridiplantae</taxon>
        <taxon>Streptophyta</taxon>
        <taxon>Embryophyta</taxon>
        <taxon>Tracheophyta</taxon>
        <taxon>Spermatophyta</taxon>
        <taxon>Magnoliopsida</taxon>
        <taxon>eudicotyledons</taxon>
        <taxon>Gunneridae</taxon>
        <taxon>Pentapetalae</taxon>
        <taxon>rosids</taxon>
        <taxon>fabids</taxon>
        <taxon>Rosales</taxon>
        <taxon>Rosaceae</taxon>
        <taxon>Rosoideae</taxon>
        <taxon>Rosoideae incertae sedis</taxon>
        <taxon>Rubus</taxon>
    </lineage>
</organism>
<feature type="region of interest" description="Disordered" evidence="1">
    <location>
        <begin position="80"/>
        <end position="103"/>
    </location>
</feature>
<evidence type="ECO:0000313" key="2">
    <source>
        <dbReference type="EMBL" id="KAK9902435.1"/>
    </source>
</evidence>
<keyword evidence="3" id="KW-1185">Reference proteome</keyword>
<dbReference type="Proteomes" id="UP001457282">
    <property type="component" value="Unassembled WGS sequence"/>
</dbReference>
<dbReference type="EMBL" id="JBEDUW010000258">
    <property type="protein sequence ID" value="KAK9902435.1"/>
    <property type="molecule type" value="Genomic_DNA"/>
</dbReference>
<evidence type="ECO:0008006" key="4">
    <source>
        <dbReference type="Google" id="ProtNLM"/>
    </source>
</evidence>